<dbReference type="EMBL" id="SRXV01000003">
    <property type="protein sequence ID" value="TGY92319.1"/>
    <property type="molecule type" value="Genomic_DNA"/>
</dbReference>
<feature type="binding site" evidence="8">
    <location>
        <position position="35"/>
    </location>
    <ligand>
        <name>3-phosphoshikimate</name>
        <dbReference type="ChEBI" id="CHEBI:145989"/>
    </ligand>
</feature>
<gene>
    <name evidence="8 11" type="primary">aroA</name>
    <name evidence="11" type="ORF">E5162_11770</name>
</gene>
<comment type="caution">
    <text evidence="11">The sequence shown here is derived from an EMBL/GenBank/DDBJ whole genome shotgun (WGS) entry which is preliminary data.</text>
</comment>
<name>A0A4V3RYZ5_9PROT</name>
<keyword evidence="5 8" id="KW-0808">Transferase</keyword>
<proteinExistence type="inferred from homology"/>
<feature type="binding site" evidence="8">
    <location>
        <position position="133"/>
    </location>
    <ligand>
        <name>phosphoenolpyruvate</name>
        <dbReference type="ChEBI" id="CHEBI:58702"/>
    </ligand>
</feature>
<evidence type="ECO:0000259" key="10">
    <source>
        <dbReference type="Pfam" id="PF00275"/>
    </source>
</evidence>
<evidence type="ECO:0000256" key="6">
    <source>
        <dbReference type="ARBA" id="ARBA00023141"/>
    </source>
</evidence>
<organism evidence="11 12">
    <name type="scientific">Marinicauda pacifica</name>
    <dbReference type="NCBI Taxonomy" id="1133559"/>
    <lineage>
        <taxon>Bacteria</taxon>
        <taxon>Pseudomonadati</taxon>
        <taxon>Pseudomonadota</taxon>
        <taxon>Alphaproteobacteria</taxon>
        <taxon>Maricaulales</taxon>
        <taxon>Maricaulaceae</taxon>
        <taxon>Marinicauda</taxon>
    </lineage>
</organism>
<comment type="similarity">
    <text evidence="2 8">Belongs to the EPSP synthase family.</text>
</comment>
<feature type="binding site" evidence="8">
    <location>
        <position position="360"/>
    </location>
    <ligand>
        <name>phosphoenolpyruvate</name>
        <dbReference type="ChEBI" id="CHEBI:58702"/>
    </ligand>
</feature>
<evidence type="ECO:0000256" key="8">
    <source>
        <dbReference type="HAMAP-Rule" id="MF_00210"/>
    </source>
</evidence>
<feature type="binding site" evidence="8">
    <location>
        <position position="177"/>
    </location>
    <ligand>
        <name>3-phosphoshikimate</name>
        <dbReference type="ChEBI" id="CHEBI:145989"/>
    </ligand>
</feature>
<feature type="active site" description="Proton acceptor" evidence="8">
    <location>
        <position position="329"/>
    </location>
</feature>
<evidence type="ECO:0000256" key="2">
    <source>
        <dbReference type="ARBA" id="ARBA00009948"/>
    </source>
</evidence>
<evidence type="ECO:0000256" key="5">
    <source>
        <dbReference type="ARBA" id="ARBA00022679"/>
    </source>
</evidence>
<comment type="caution">
    <text evidence="8">Lacks conserved residue(s) required for the propagation of feature annotation.</text>
</comment>
<feature type="binding site" evidence="8">
    <location>
        <position position="179"/>
    </location>
    <ligand>
        <name>phosphoenolpyruvate</name>
        <dbReference type="ChEBI" id="CHEBI:58702"/>
    </ligand>
</feature>
<feature type="domain" description="Enolpyruvate transferase" evidence="10">
    <location>
        <begin position="21"/>
        <end position="439"/>
    </location>
</feature>
<comment type="subunit">
    <text evidence="8">Monomer.</text>
</comment>
<dbReference type="PROSITE" id="PS00104">
    <property type="entry name" value="EPSP_SYNTHASE_1"/>
    <property type="match status" value="1"/>
</dbReference>
<keyword evidence="6 8" id="KW-0057">Aromatic amino acid biosynthesis</keyword>
<evidence type="ECO:0000256" key="1">
    <source>
        <dbReference type="ARBA" id="ARBA00004811"/>
    </source>
</evidence>
<dbReference type="Gene3D" id="3.65.10.10">
    <property type="entry name" value="Enolpyruvate transferase domain"/>
    <property type="match status" value="2"/>
</dbReference>
<dbReference type="GO" id="GO:0005737">
    <property type="term" value="C:cytoplasm"/>
    <property type="evidence" value="ECO:0007669"/>
    <property type="project" value="UniProtKB-SubCell"/>
</dbReference>
<dbReference type="SUPFAM" id="SSF55205">
    <property type="entry name" value="EPT/RTPC-like"/>
    <property type="match status" value="1"/>
</dbReference>
<feature type="binding site" evidence="8">
    <location>
        <position position="105"/>
    </location>
    <ligand>
        <name>phosphoenolpyruvate</name>
        <dbReference type="ChEBI" id="CHEBI:58702"/>
    </ligand>
</feature>
<comment type="function">
    <text evidence="8">Catalyzes the transfer of the enolpyruvyl moiety of phosphoenolpyruvate (PEP) to the 5-hydroxyl of shikimate-3-phosphate (S3P) to produce enolpyruvyl shikimate-3-phosphate and inorganic phosphate.</text>
</comment>
<protein>
    <recommendedName>
        <fullName evidence="8">3-phosphoshikimate 1-carboxyvinyltransferase</fullName>
        <ecNumber evidence="8">2.5.1.19</ecNumber>
    </recommendedName>
    <alternativeName>
        <fullName evidence="8">5-enolpyruvylshikimate-3-phosphate synthase</fullName>
        <shortName evidence="8">EPSP synthase</shortName>
        <shortName evidence="8">EPSPS</shortName>
    </alternativeName>
</protein>
<keyword evidence="3 8" id="KW-0963">Cytoplasm</keyword>
<dbReference type="InterPro" id="IPR023193">
    <property type="entry name" value="EPSP_synthase_CS"/>
</dbReference>
<accession>A0A4V3RYZ5</accession>
<reference evidence="11 12" key="1">
    <citation type="journal article" date="2013" name="Int. J. Syst. Evol. Microbiol.">
        <title>Marinicauda pacifica gen. nov., sp. nov., a prosthecate alphaproteobacterium of the family Hyphomonadaceae isolated from deep seawater.</title>
        <authorList>
            <person name="Zhang X.Y."/>
            <person name="Li G.W."/>
            <person name="Wang C.S."/>
            <person name="Zhang Y.J."/>
            <person name="Xu X.W."/>
            <person name="Li H."/>
            <person name="Liu A."/>
            <person name="Liu C."/>
            <person name="Xie B.B."/>
            <person name="Qin Q.L."/>
            <person name="Xu Z."/>
            <person name="Chen X.L."/>
            <person name="Zhou B.C."/>
            <person name="Zhang Y.Z."/>
        </authorList>
    </citation>
    <scope>NUCLEOTIDE SEQUENCE [LARGE SCALE GENOMIC DNA]</scope>
    <source>
        <strain evidence="11 12">P-1 km-3</strain>
    </source>
</reference>
<feature type="binding site" evidence="8">
    <location>
        <position position="356"/>
    </location>
    <ligand>
        <name>3-phosphoshikimate</name>
        <dbReference type="ChEBI" id="CHEBI:145989"/>
    </ligand>
</feature>
<dbReference type="NCBIfam" id="TIGR01356">
    <property type="entry name" value="aroA"/>
    <property type="match status" value="1"/>
</dbReference>
<evidence type="ECO:0000256" key="9">
    <source>
        <dbReference type="SAM" id="MobiDB-lite"/>
    </source>
</evidence>
<feature type="binding site" evidence="8">
    <location>
        <position position="40"/>
    </location>
    <ligand>
        <name>3-phosphoshikimate</name>
        <dbReference type="ChEBI" id="CHEBI:145989"/>
    </ligand>
</feature>
<dbReference type="PANTHER" id="PTHR21090">
    <property type="entry name" value="AROM/DEHYDROQUINATE SYNTHASE"/>
    <property type="match status" value="1"/>
</dbReference>
<dbReference type="CDD" id="cd01556">
    <property type="entry name" value="EPSP_synthase"/>
    <property type="match status" value="1"/>
</dbReference>
<feature type="region of interest" description="Disordered" evidence="9">
    <location>
        <begin position="1"/>
        <end position="21"/>
    </location>
</feature>
<dbReference type="OrthoDB" id="9809920at2"/>
<evidence type="ECO:0000256" key="7">
    <source>
        <dbReference type="ARBA" id="ARBA00044633"/>
    </source>
</evidence>
<dbReference type="Proteomes" id="UP000305451">
    <property type="component" value="Unassembled WGS sequence"/>
</dbReference>
<keyword evidence="4 8" id="KW-0028">Amino-acid biosynthesis</keyword>
<evidence type="ECO:0000256" key="4">
    <source>
        <dbReference type="ARBA" id="ARBA00022605"/>
    </source>
</evidence>
<feature type="binding site" evidence="8">
    <location>
        <position position="36"/>
    </location>
    <ligand>
        <name>3-phosphoshikimate</name>
        <dbReference type="ChEBI" id="CHEBI:145989"/>
    </ligand>
</feature>
<evidence type="ECO:0000313" key="12">
    <source>
        <dbReference type="Proteomes" id="UP000305451"/>
    </source>
</evidence>
<dbReference type="Pfam" id="PF00275">
    <property type="entry name" value="EPSP_synthase"/>
    <property type="match status" value="1"/>
</dbReference>
<dbReference type="GO" id="GO:0008652">
    <property type="term" value="P:amino acid biosynthetic process"/>
    <property type="evidence" value="ECO:0007669"/>
    <property type="project" value="UniProtKB-KW"/>
</dbReference>
<feature type="binding site" evidence="8">
    <location>
        <position position="329"/>
    </location>
    <ligand>
        <name>3-phosphoshikimate</name>
        <dbReference type="ChEBI" id="CHEBI:145989"/>
    </ligand>
</feature>
<dbReference type="UniPathway" id="UPA00053">
    <property type="reaction ID" value="UER00089"/>
</dbReference>
<feature type="binding site" evidence="8">
    <location>
        <position position="35"/>
    </location>
    <ligand>
        <name>phosphoenolpyruvate</name>
        <dbReference type="ChEBI" id="CHEBI:58702"/>
    </ligand>
</feature>
<feature type="binding site" evidence="8">
    <location>
        <position position="405"/>
    </location>
    <ligand>
        <name>phosphoenolpyruvate</name>
        <dbReference type="ChEBI" id="CHEBI:58702"/>
    </ligand>
</feature>
<dbReference type="PIRSF" id="PIRSF000505">
    <property type="entry name" value="EPSPS"/>
    <property type="match status" value="1"/>
</dbReference>
<dbReference type="InterPro" id="IPR036968">
    <property type="entry name" value="Enolpyruvate_Tfrase_sf"/>
</dbReference>
<dbReference type="InterPro" id="IPR001986">
    <property type="entry name" value="Enolpyruvate_Tfrase_dom"/>
</dbReference>
<comment type="subcellular location">
    <subcellularLocation>
        <location evidence="8">Cytoplasm</location>
    </subcellularLocation>
</comment>
<dbReference type="HAMAP" id="MF_00210">
    <property type="entry name" value="EPSP_synth"/>
    <property type="match status" value="1"/>
</dbReference>
<feature type="binding site" evidence="8">
    <location>
        <position position="179"/>
    </location>
    <ligand>
        <name>3-phosphoshikimate</name>
        <dbReference type="ChEBI" id="CHEBI:145989"/>
    </ligand>
</feature>
<dbReference type="FunFam" id="3.65.10.10:FF:000005">
    <property type="entry name" value="3-phosphoshikimate 1-carboxyvinyltransferase"/>
    <property type="match status" value="1"/>
</dbReference>
<dbReference type="EC" id="2.5.1.19" evidence="8"/>
<comment type="pathway">
    <text evidence="1 8">Metabolic intermediate biosynthesis; chorismate biosynthesis; chorismate from D-erythrose 4-phosphate and phosphoenolpyruvate: step 6/7.</text>
</comment>
<evidence type="ECO:0000313" key="11">
    <source>
        <dbReference type="EMBL" id="TGY92319.1"/>
    </source>
</evidence>
<dbReference type="GO" id="GO:0009073">
    <property type="term" value="P:aromatic amino acid family biosynthetic process"/>
    <property type="evidence" value="ECO:0007669"/>
    <property type="project" value="UniProtKB-KW"/>
</dbReference>
<dbReference type="InterPro" id="IPR006264">
    <property type="entry name" value="EPSP_synthase"/>
</dbReference>
<evidence type="ECO:0000256" key="3">
    <source>
        <dbReference type="ARBA" id="ARBA00022490"/>
    </source>
</evidence>
<comment type="catalytic activity">
    <reaction evidence="7">
        <text>3-phosphoshikimate + phosphoenolpyruvate = 5-O-(1-carboxyvinyl)-3-phosphoshikimate + phosphate</text>
        <dbReference type="Rhea" id="RHEA:21256"/>
        <dbReference type="ChEBI" id="CHEBI:43474"/>
        <dbReference type="ChEBI" id="CHEBI:57701"/>
        <dbReference type="ChEBI" id="CHEBI:58702"/>
        <dbReference type="ChEBI" id="CHEBI:145989"/>
        <dbReference type="EC" id="2.5.1.19"/>
    </reaction>
    <physiologicalReaction direction="left-to-right" evidence="7">
        <dbReference type="Rhea" id="RHEA:21257"/>
    </physiologicalReaction>
</comment>
<dbReference type="GO" id="GO:0003866">
    <property type="term" value="F:3-phosphoshikimate 1-carboxyvinyltransferase activity"/>
    <property type="evidence" value="ECO:0007669"/>
    <property type="project" value="UniProtKB-UniRule"/>
</dbReference>
<dbReference type="InterPro" id="IPR013792">
    <property type="entry name" value="RNA3'P_cycl/enolpyr_Trfase_a/b"/>
</dbReference>
<dbReference type="GO" id="GO:0009423">
    <property type="term" value="P:chorismate biosynthetic process"/>
    <property type="evidence" value="ECO:0007669"/>
    <property type="project" value="UniProtKB-UniRule"/>
</dbReference>
<sequence>MTSVNNPLPRQEISGPATARHSSRLAGRLDAAADKSCSHRAAILAGLAGGVSHIEGMLESEDVLAALRAVEALGARVERTGPGQWTIEGGKWRDPDEPLDMGNSGTAARLLLGAASRFSLTAVFVGDASLSRRPMERVLAPLKAMGAMTGAAQGGRLPVRLTGGNLIAIDYTPPVASAQVKSAVMFAALGARGQTVVREPVPTRNHTENMLPLFGGNVSVEADPAGHVITVPGGQSLTACDLAIPGDPSSAAFAVAAGLIAPESELTVAGVMTNPARFGLYDVLKEMGAHLEFTPAGSRCGETLCDITVRTSQLKGVDVTALRAPSMIDEYPILAVLAAFAEGETRMRGLGELRAKESDRLSSTAALLDANGVKVEIEGDDLIVTGVGLAGVPGGGRVETRDDHRLAMAGLVLGLGAQAPVSVDETAMIATSYPGFFDDFSAIGANID</sequence>
<dbReference type="AlphaFoldDB" id="A0A4V3RYZ5"/>
<dbReference type="PROSITE" id="PS00885">
    <property type="entry name" value="EPSP_SYNTHASE_2"/>
    <property type="match status" value="1"/>
</dbReference>
<keyword evidence="12" id="KW-1185">Reference proteome</keyword>
<dbReference type="PANTHER" id="PTHR21090:SF5">
    <property type="entry name" value="PENTAFUNCTIONAL AROM POLYPEPTIDE"/>
    <property type="match status" value="1"/>
</dbReference>